<accession>A0A6S6TN23</accession>
<evidence type="ECO:0000313" key="1">
    <source>
        <dbReference type="EMBL" id="CAA6817718.1"/>
    </source>
</evidence>
<dbReference type="EMBL" id="CACVAP010000086">
    <property type="protein sequence ID" value="CAA6817718.1"/>
    <property type="molecule type" value="Genomic_DNA"/>
</dbReference>
<dbReference type="PROSITE" id="PS51257">
    <property type="entry name" value="PROKAR_LIPOPROTEIN"/>
    <property type="match status" value="1"/>
</dbReference>
<organism evidence="1">
    <name type="scientific">uncultured Sulfurovum sp</name>
    <dbReference type="NCBI Taxonomy" id="269237"/>
    <lineage>
        <taxon>Bacteria</taxon>
        <taxon>Pseudomonadati</taxon>
        <taxon>Campylobacterota</taxon>
        <taxon>Epsilonproteobacteria</taxon>
        <taxon>Campylobacterales</taxon>
        <taxon>Sulfurovaceae</taxon>
        <taxon>Sulfurovum</taxon>
        <taxon>environmental samples</taxon>
    </lineage>
</organism>
<protein>
    <recommendedName>
        <fullName evidence="2">Lipoprotein</fullName>
    </recommendedName>
</protein>
<proteinExistence type="predicted"/>
<evidence type="ECO:0008006" key="2">
    <source>
        <dbReference type="Google" id="ProtNLM"/>
    </source>
</evidence>
<gene>
    <name evidence="1" type="ORF">HELGO_WM1372</name>
</gene>
<sequence>MKIGSIITMGISLGTLLIFSCISLNASQFYSKVEIASSIKFNSKPEIVLRDRTSYKYTY</sequence>
<name>A0A6S6TN23_9BACT</name>
<reference evidence="1" key="1">
    <citation type="submission" date="2020-01" db="EMBL/GenBank/DDBJ databases">
        <authorList>
            <person name="Meier V. D."/>
            <person name="Meier V D."/>
        </authorList>
    </citation>
    <scope>NUCLEOTIDE SEQUENCE</scope>
    <source>
        <strain evidence="1">HLG_WM_MAG_06</strain>
    </source>
</reference>
<dbReference type="AlphaFoldDB" id="A0A6S6TN23"/>